<evidence type="ECO:0000313" key="3">
    <source>
        <dbReference type="EMBL" id="VEL15050.1"/>
    </source>
</evidence>
<comment type="caution">
    <text evidence="3">The sequence shown here is derived from an EMBL/GenBank/DDBJ whole genome shotgun (WGS) entry which is preliminary data.</text>
</comment>
<dbReference type="InterPro" id="IPR023637">
    <property type="entry name" value="Urocanase-like"/>
</dbReference>
<gene>
    <name evidence="3" type="ORF">PXEA_LOCUS8490</name>
</gene>
<dbReference type="PANTHER" id="PTHR12216">
    <property type="entry name" value="UROCANATE HYDRATASE"/>
    <property type="match status" value="1"/>
</dbReference>
<evidence type="ECO:0000313" key="4">
    <source>
        <dbReference type="Proteomes" id="UP000784294"/>
    </source>
</evidence>
<protein>
    <recommendedName>
        <fullName evidence="2">Urocanase C-terminal domain-containing protein</fullName>
    </recommendedName>
</protein>
<dbReference type="GO" id="GO:0016153">
    <property type="term" value="F:urocanate hydratase activity"/>
    <property type="evidence" value="ECO:0007669"/>
    <property type="project" value="TreeGrafter"/>
</dbReference>
<evidence type="ECO:0000256" key="1">
    <source>
        <dbReference type="SAM" id="MobiDB-lite"/>
    </source>
</evidence>
<dbReference type="AlphaFoldDB" id="A0A448WM09"/>
<feature type="compositionally biased region" description="Basic and acidic residues" evidence="1">
    <location>
        <begin position="74"/>
        <end position="90"/>
    </location>
</feature>
<keyword evidence="4" id="KW-1185">Reference proteome</keyword>
<dbReference type="SUPFAM" id="SSF111326">
    <property type="entry name" value="Urocanase"/>
    <property type="match status" value="1"/>
</dbReference>
<feature type="non-terminal residue" evidence="3">
    <location>
        <position position="1"/>
    </location>
</feature>
<sequence>VQNCIGTAIRGATWVALHNGGGVGWCECINGGFGHLLDGTYEAGQKARSLLAWDVTNGLARRAWSGHPLARMTIERAKRRENASTSEETRSNTQSDYSMNGTQHALEVELPHMVEDRSLIEKIVKATVQKK</sequence>
<accession>A0A448WM09</accession>
<name>A0A448WM09_9PLAT</name>
<dbReference type="GO" id="GO:0006548">
    <property type="term" value="P:L-histidine catabolic process"/>
    <property type="evidence" value="ECO:0007669"/>
    <property type="project" value="TreeGrafter"/>
</dbReference>
<feature type="domain" description="Urocanase C-terminal" evidence="2">
    <location>
        <begin position="1"/>
        <end position="75"/>
    </location>
</feature>
<dbReference type="OrthoDB" id="194468at2759"/>
<dbReference type="Proteomes" id="UP000784294">
    <property type="component" value="Unassembled WGS sequence"/>
</dbReference>
<dbReference type="Gene3D" id="3.40.1770.10">
    <property type="entry name" value="Urocanase superfamily"/>
    <property type="match status" value="1"/>
</dbReference>
<organism evidence="3 4">
    <name type="scientific">Protopolystoma xenopodis</name>
    <dbReference type="NCBI Taxonomy" id="117903"/>
    <lineage>
        <taxon>Eukaryota</taxon>
        <taxon>Metazoa</taxon>
        <taxon>Spiralia</taxon>
        <taxon>Lophotrochozoa</taxon>
        <taxon>Platyhelminthes</taxon>
        <taxon>Monogenea</taxon>
        <taxon>Polyopisthocotylea</taxon>
        <taxon>Polystomatidea</taxon>
        <taxon>Polystomatidae</taxon>
        <taxon>Protopolystoma</taxon>
    </lineage>
</organism>
<dbReference type="InterPro" id="IPR035401">
    <property type="entry name" value="Urocanase_C"/>
</dbReference>
<dbReference type="InterPro" id="IPR036190">
    <property type="entry name" value="Urocanase_sf"/>
</dbReference>
<feature type="compositionally biased region" description="Polar residues" evidence="1">
    <location>
        <begin position="91"/>
        <end position="100"/>
    </location>
</feature>
<dbReference type="Pfam" id="PF17392">
    <property type="entry name" value="Urocanase_C"/>
    <property type="match status" value="1"/>
</dbReference>
<dbReference type="PANTHER" id="PTHR12216:SF3">
    <property type="entry name" value="UROCANATE HYDRATASE"/>
    <property type="match status" value="1"/>
</dbReference>
<proteinExistence type="predicted"/>
<evidence type="ECO:0000259" key="2">
    <source>
        <dbReference type="Pfam" id="PF17392"/>
    </source>
</evidence>
<dbReference type="EMBL" id="CAAALY010023270">
    <property type="protein sequence ID" value="VEL15050.1"/>
    <property type="molecule type" value="Genomic_DNA"/>
</dbReference>
<reference evidence="3" key="1">
    <citation type="submission" date="2018-11" db="EMBL/GenBank/DDBJ databases">
        <authorList>
            <consortium name="Pathogen Informatics"/>
        </authorList>
    </citation>
    <scope>NUCLEOTIDE SEQUENCE</scope>
</reference>
<feature type="region of interest" description="Disordered" evidence="1">
    <location>
        <begin position="74"/>
        <end position="100"/>
    </location>
</feature>